<dbReference type="GO" id="GO:0015940">
    <property type="term" value="P:pantothenate biosynthetic process"/>
    <property type="evidence" value="ECO:0007669"/>
    <property type="project" value="UniProtKB-UniPathway"/>
</dbReference>
<gene>
    <name evidence="12" type="primary">PAN6</name>
    <name evidence="12" type="ORF">ZYGM_002392</name>
</gene>
<keyword evidence="7" id="KW-0547">Nucleotide-binding</keyword>
<evidence type="ECO:0000256" key="7">
    <source>
        <dbReference type="ARBA" id="ARBA00022741"/>
    </source>
</evidence>
<dbReference type="PANTHER" id="PTHR21299">
    <property type="entry name" value="CYTIDYLATE KINASE/PANTOATE-BETA-ALANINE LIGASE"/>
    <property type="match status" value="1"/>
</dbReference>
<comment type="similarity">
    <text evidence="2">Belongs to the pantothenate synthetase family.</text>
</comment>
<dbReference type="GO" id="GO:0005524">
    <property type="term" value="F:ATP binding"/>
    <property type="evidence" value="ECO:0007669"/>
    <property type="project" value="UniProtKB-KW"/>
</dbReference>
<name>A0A4C2EDK6_9SACH</name>
<dbReference type="Pfam" id="PF02569">
    <property type="entry name" value="Pantoate_ligase"/>
    <property type="match status" value="1"/>
</dbReference>
<dbReference type="InterPro" id="IPR004821">
    <property type="entry name" value="Cyt_trans-like"/>
</dbReference>
<accession>A0A4C2EDK6</accession>
<keyword evidence="5" id="KW-0436">Ligase</keyword>
<dbReference type="NCBIfam" id="TIGR00125">
    <property type="entry name" value="cyt_tran_rel"/>
    <property type="match status" value="1"/>
</dbReference>
<proteinExistence type="inferred from homology"/>
<evidence type="ECO:0000313" key="13">
    <source>
        <dbReference type="Proteomes" id="UP000301737"/>
    </source>
</evidence>
<evidence type="ECO:0000256" key="8">
    <source>
        <dbReference type="ARBA" id="ARBA00022840"/>
    </source>
</evidence>
<protein>
    <recommendedName>
        <fullName evidence="4">Pantoate--beta-alanine ligase</fullName>
        <ecNumber evidence="3">6.3.2.1</ecNumber>
    </recommendedName>
    <alternativeName>
        <fullName evidence="10">Pantoate-activating enzyme</fullName>
    </alternativeName>
    <alternativeName>
        <fullName evidence="9">Pantothenate synthetase</fullName>
    </alternativeName>
</protein>
<dbReference type="SUPFAM" id="SSF52374">
    <property type="entry name" value="Nucleotidylyl transferase"/>
    <property type="match status" value="1"/>
</dbReference>
<comment type="catalytic activity">
    <reaction evidence="11">
        <text>(R)-pantoate + beta-alanine + ATP = (R)-pantothenate + AMP + diphosphate + H(+)</text>
        <dbReference type="Rhea" id="RHEA:10912"/>
        <dbReference type="ChEBI" id="CHEBI:15378"/>
        <dbReference type="ChEBI" id="CHEBI:15980"/>
        <dbReference type="ChEBI" id="CHEBI:29032"/>
        <dbReference type="ChEBI" id="CHEBI:30616"/>
        <dbReference type="ChEBI" id="CHEBI:33019"/>
        <dbReference type="ChEBI" id="CHEBI:57966"/>
        <dbReference type="ChEBI" id="CHEBI:456215"/>
        <dbReference type="EC" id="6.3.2.1"/>
    </reaction>
</comment>
<dbReference type="OrthoDB" id="2020436at2759"/>
<evidence type="ECO:0000256" key="3">
    <source>
        <dbReference type="ARBA" id="ARBA00012219"/>
    </source>
</evidence>
<keyword evidence="13" id="KW-1185">Reference proteome</keyword>
<evidence type="ECO:0000256" key="6">
    <source>
        <dbReference type="ARBA" id="ARBA00022655"/>
    </source>
</evidence>
<dbReference type="CDD" id="cd00560">
    <property type="entry name" value="PanC"/>
    <property type="match status" value="1"/>
</dbReference>
<evidence type="ECO:0000256" key="5">
    <source>
        <dbReference type="ARBA" id="ARBA00022598"/>
    </source>
</evidence>
<dbReference type="NCBIfam" id="TIGR00018">
    <property type="entry name" value="panC"/>
    <property type="match status" value="1"/>
</dbReference>
<dbReference type="Proteomes" id="UP000301737">
    <property type="component" value="Unassembled WGS sequence"/>
</dbReference>
<evidence type="ECO:0000256" key="2">
    <source>
        <dbReference type="ARBA" id="ARBA00009256"/>
    </source>
</evidence>
<evidence type="ECO:0000256" key="10">
    <source>
        <dbReference type="ARBA" id="ARBA00032806"/>
    </source>
</evidence>
<dbReference type="GO" id="GO:0004592">
    <property type="term" value="F:pantoate-beta-alanine ligase activity"/>
    <property type="evidence" value="ECO:0007669"/>
    <property type="project" value="UniProtKB-EC"/>
</dbReference>
<reference evidence="12 13" key="1">
    <citation type="submission" date="2019-01" db="EMBL/GenBank/DDBJ databases">
        <title>Draft Genome Sequencing of Zygosaccharomyces mellis Ca-7.</title>
        <authorList>
            <person name="Shiwa Y."/>
            <person name="Kanesaki Y."/>
            <person name="Ishige T."/>
            <person name="Mura K."/>
            <person name="Hori T."/>
            <person name="Tamura T."/>
        </authorList>
    </citation>
    <scope>NUCLEOTIDE SEQUENCE [LARGE SCALE GENOMIC DNA]</scope>
    <source>
        <strain evidence="12 13">Ca-7</strain>
    </source>
</reference>
<dbReference type="UniPathway" id="UPA00028">
    <property type="reaction ID" value="UER00005"/>
</dbReference>
<dbReference type="Gene3D" id="3.30.1300.10">
    <property type="entry name" value="Pantoate-beta-alanine ligase, C-terminal domain"/>
    <property type="match status" value="1"/>
</dbReference>
<dbReference type="PANTHER" id="PTHR21299:SF1">
    <property type="entry name" value="PANTOATE--BETA-ALANINE LIGASE"/>
    <property type="match status" value="1"/>
</dbReference>
<evidence type="ECO:0000256" key="1">
    <source>
        <dbReference type="ARBA" id="ARBA00004990"/>
    </source>
</evidence>
<dbReference type="EC" id="6.3.2.1" evidence="3"/>
<keyword evidence="8" id="KW-0067">ATP-binding</keyword>
<dbReference type="InterPro" id="IPR042176">
    <property type="entry name" value="Pantoate_ligase_C"/>
</dbReference>
<comment type="pathway">
    <text evidence="1">Cofactor biosynthesis; (R)-pantothenate biosynthesis; (R)-pantothenate from (R)-pantoate and beta-alanine: step 1/1.</text>
</comment>
<comment type="caution">
    <text evidence="12">The sequence shown here is derived from an EMBL/GenBank/DDBJ whole genome shotgun (WGS) entry which is preliminary data.</text>
</comment>
<keyword evidence="6" id="KW-0566">Pantothenate biosynthesis</keyword>
<dbReference type="HAMAP" id="MF_00158">
    <property type="entry name" value="PanC"/>
    <property type="match status" value="1"/>
</dbReference>
<dbReference type="EMBL" id="BIMX01000017">
    <property type="protein sequence ID" value="GCF00333.1"/>
    <property type="molecule type" value="Genomic_DNA"/>
</dbReference>
<evidence type="ECO:0000256" key="4">
    <source>
        <dbReference type="ARBA" id="ARBA00015647"/>
    </source>
</evidence>
<organism evidence="12 13">
    <name type="scientific">Zygosaccharomyces mellis</name>
    <dbReference type="NCBI Taxonomy" id="42258"/>
    <lineage>
        <taxon>Eukaryota</taxon>
        <taxon>Fungi</taxon>
        <taxon>Dikarya</taxon>
        <taxon>Ascomycota</taxon>
        <taxon>Saccharomycotina</taxon>
        <taxon>Saccharomycetes</taxon>
        <taxon>Saccharomycetales</taxon>
        <taxon>Saccharomycetaceae</taxon>
        <taxon>Zygosaccharomyces</taxon>
    </lineage>
</organism>
<dbReference type="InterPro" id="IPR014729">
    <property type="entry name" value="Rossmann-like_a/b/a_fold"/>
</dbReference>
<evidence type="ECO:0000256" key="11">
    <source>
        <dbReference type="ARBA" id="ARBA00048258"/>
    </source>
</evidence>
<sequence>MITVTSVGQLKEYRDSLEGSVGFVPTMGALHEGHLSLIRRSIAENDHTVVSIFVNPTQFGPNEDLETYPRTIEDDAAQLKRLGVECLFAPKSSGEIYPLGLQRGPFVDVDLGWATKGLEARTRPGFFKGVATVVAKLLLLVRPGTAYFGQKDWQQLTVVKALCEGLFLNVKIESVETARDPNGLALSSRNSYLEPSARLAASDIYKGLLKAAASARLGMAKSSLFEPIEQLWHQHVLDGRFKIDYLELCTRNLEPIEAVCNSCVVLCAVYVHGVRLIDNILITV</sequence>
<evidence type="ECO:0000256" key="9">
    <source>
        <dbReference type="ARBA" id="ARBA00029902"/>
    </source>
</evidence>
<dbReference type="Gene3D" id="3.40.50.620">
    <property type="entry name" value="HUPs"/>
    <property type="match status" value="1"/>
</dbReference>
<evidence type="ECO:0000313" key="12">
    <source>
        <dbReference type="EMBL" id="GCF00333.1"/>
    </source>
</evidence>
<dbReference type="AlphaFoldDB" id="A0A4C2EDK6"/>
<dbReference type="InterPro" id="IPR003721">
    <property type="entry name" value="Pantoate_ligase"/>
</dbReference>